<proteinExistence type="predicted"/>
<keyword evidence="3" id="KW-1185">Reference proteome</keyword>
<feature type="transmembrane region" description="Helical" evidence="1">
    <location>
        <begin position="100"/>
        <end position="125"/>
    </location>
</feature>
<evidence type="ECO:0000313" key="2">
    <source>
        <dbReference type="EMBL" id="ABW01555.1"/>
    </source>
</evidence>
<dbReference type="HOGENOM" id="CLU_1248233_0_0_2"/>
<evidence type="ECO:0000313" key="3">
    <source>
        <dbReference type="Proteomes" id="UP000001137"/>
    </source>
</evidence>
<keyword evidence="1" id="KW-0472">Membrane</keyword>
<gene>
    <name evidence="2" type="ordered locus">Cmaq_0719</name>
</gene>
<dbReference type="EMBL" id="CP000852">
    <property type="protein sequence ID" value="ABW01555.1"/>
    <property type="molecule type" value="Genomic_DNA"/>
</dbReference>
<keyword evidence="1" id="KW-0812">Transmembrane</keyword>
<dbReference type="RefSeq" id="WP_012185775.1">
    <property type="nucleotide sequence ID" value="NC_009954.1"/>
</dbReference>
<feature type="transmembrane region" description="Helical" evidence="1">
    <location>
        <begin position="46"/>
        <end position="75"/>
    </location>
</feature>
<feature type="transmembrane region" description="Helical" evidence="1">
    <location>
        <begin position="162"/>
        <end position="187"/>
    </location>
</feature>
<name>A8MCP9_CALMQ</name>
<protein>
    <submittedName>
        <fullName evidence="2">Uncharacterized protein</fullName>
    </submittedName>
</protein>
<evidence type="ECO:0000256" key="1">
    <source>
        <dbReference type="SAM" id="Phobius"/>
    </source>
</evidence>
<reference evidence="2 3" key="1">
    <citation type="submission" date="2007-10" db="EMBL/GenBank/DDBJ databases">
        <title>Complete sequence of Caldivirga maquilingensis IC-167.</title>
        <authorList>
            <consortium name="US DOE Joint Genome Institute"/>
            <person name="Copeland A."/>
            <person name="Lucas S."/>
            <person name="Lapidus A."/>
            <person name="Barry K."/>
            <person name="Glavina del Rio T."/>
            <person name="Dalin E."/>
            <person name="Tice H."/>
            <person name="Pitluck S."/>
            <person name="Saunders E."/>
            <person name="Brettin T."/>
            <person name="Bruce D."/>
            <person name="Detter J.C."/>
            <person name="Han C."/>
            <person name="Schmutz J."/>
            <person name="Larimer F."/>
            <person name="Land M."/>
            <person name="Hauser L."/>
            <person name="Kyrpides N."/>
            <person name="Ivanova N."/>
            <person name="Biddle J.F."/>
            <person name="Zhang Z."/>
            <person name="Fitz-Gibbon S.T."/>
            <person name="Lowe T.M."/>
            <person name="Saltikov C."/>
            <person name="House C.H."/>
            <person name="Richardson P."/>
        </authorList>
    </citation>
    <scope>NUCLEOTIDE SEQUENCE [LARGE SCALE GENOMIC DNA]</scope>
    <source>
        <strain evidence="3">ATCC 700844 / DSM 13496 / JCM 10307 / IC-167</strain>
    </source>
</reference>
<accession>A8MCP9</accession>
<dbReference type="GeneID" id="5709419"/>
<dbReference type="Proteomes" id="UP000001137">
    <property type="component" value="Chromosome"/>
</dbReference>
<feature type="transmembrane region" description="Helical" evidence="1">
    <location>
        <begin position="199"/>
        <end position="219"/>
    </location>
</feature>
<dbReference type="OrthoDB" id="382049at2157"/>
<dbReference type="STRING" id="397948.Cmaq_0719"/>
<sequence>MAILLPTRHLLYFLIIAYEAYILIANLLISYYAYRASRILRSRNMLLLSIGIMLFGVYMLVNSLINISVLAYLYYEPARRLIYVPPSVYPWLIADGLMELASLILISLALSLPTELYAFIGGLLILRTNPIFIIHSLSVLSIILLSYICILLWLRFSQGNNLVMLTALAFTLLLFNIPMEVFVFMVTNSLFLELIEERLVYSVVSTILLVNVIRVVHYGKA</sequence>
<dbReference type="AlphaFoldDB" id="A8MCP9"/>
<dbReference type="KEGG" id="cma:Cmaq_0719"/>
<organism evidence="2 3">
    <name type="scientific">Caldivirga maquilingensis (strain ATCC 700844 / DSM 13496 / JCM 10307 / IC-167)</name>
    <dbReference type="NCBI Taxonomy" id="397948"/>
    <lineage>
        <taxon>Archaea</taxon>
        <taxon>Thermoproteota</taxon>
        <taxon>Thermoprotei</taxon>
        <taxon>Thermoproteales</taxon>
        <taxon>Thermoproteaceae</taxon>
        <taxon>Caldivirga</taxon>
    </lineage>
</organism>
<feature type="transmembrane region" description="Helical" evidence="1">
    <location>
        <begin position="12"/>
        <end position="34"/>
    </location>
</feature>
<keyword evidence="1" id="KW-1133">Transmembrane helix</keyword>
<feature type="transmembrane region" description="Helical" evidence="1">
    <location>
        <begin position="132"/>
        <end position="156"/>
    </location>
</feature>